<name>A0A4C1U228_EUMVA</name>
<comment type="caution">
    <text evidence="2">The sequence shown here is derived from an EMBL/GenBank/DDBJ whole genome shotgun (WGS) entry which is preliminary data.</text>
</comment>
<accession>A0A4C1U228</accession>
<reference evidence="2 3" key="1">
    <citation type="journal article" date="2019" name="Commun. Biol.">
        <title>The bagworm genome reveals a unique fibroin gene that provides high tensile strength.</title>
        <authorList>
            <person name="Kono N."/>
            <person name="Nakamura H."/>
            <person name="Ohtoshi R."/>
            <person name="Tomita M."/>
            <person name="Numata K."/>
            <person name="Arakawa K."/>
        </authorList>
    </citation>
    <scope>NUCLEOTIDE SEQUENCE [LARGE SCALE GENOMIC DNA]</scope>
</reference>
<keyword evidence="1" id="KW-0732">Signal</keyword>
<dbReference type="AlphaFoldDB" id="A0A4C1U228"/>
<organism evidence="2 3">
    <name type="scientific">Eumeta variegata</name>
    <name type="common">Bagworm moth</name>
    <name type="synonym">Eumeta japonica</name>
    <dbReference type="NCBI Taxonomy" id="151549"/>
    <lineage>
        <taxon>Eukaryota</taxon>
        <taxon>Metazoa</taxon>
        <taxon>Ecdysozoa</taxon>
        <taxon>Arthropoda</taxon>
        <taxon>Hexapoda</taxon>
        <taxon>Insecta</taxon>
        <taxon>Pterygota</taxon>
        <taxon>Neoptera</taxon>
        <taxon>Endopterygota</taxon>
        <taxon>Lepidoptera</taxon>
        <taxon>Glossata</taxon>
        <taxon>Ditrysia</taxon>
        <taxon>Tineoidea</taxon>
        <taxon>Psychidae</taxon>
        <taxon>Oiketicinae</taxon>
        <taxon>Eumeta</taxon>
    </lineage>
</organism>
<keyword evidence="3" id="KW-1185">Reference proteome</keyword>
<sequence>MAQWTHARGRLSCRIAFAVCSRLYALTDITLRYTPEIFPAHGFIHVGVEYISPYFLWKDLAVNSNLVFAFNAGPRNALDFYPGHALNFYADSILVFDPGSDLDFGLGLGYRFCVSSRIQIPLTVSIY</sequence>
<dbReference type="Proteomes" id="UP000299102">
    <property type="component" value="Unassembled WGS sequence"/>
</dbReference>
<feature type="chain" id="PRO_5020023399" evidence="1">
    <location>
        <begin position="21"/>
        <end position="127"/>
    </location>
</feature>
<evidence type="ECO:0000313" key="3">
    <source>
        <dbReference type="Proteomes" id="UP000299102"/>
    </source>
</evidence>
<feature type="signal peptide" evidence="1">
    <location>
        <begin position="1"/>
        <end position="20"/>
    </location>
</feature>
<evidence type="ECO:0000256" key="1">
    <source>
        <dbReference type="SAM" id="SignalP"/>
    </source>
</evidence>
<dbReference type="EMBL" id="BGZK01000117">
    <property type="protein sequence ID" value="GBP20361.1"/>
    <property type="molecule type" value="Genomic_DNA"/>
</dbReference>
<protein>
    <submittedName>
        <fullName evidence="2">Uncharacterized protein</fullName>
    </submittedName>
</protein>
<proteinExistence type="predicted"/>
<gene>
    <name evidence="2" type="ORF">EVAR_10626_1</name>
</gene>
<evidence type="ECO:0000313" key="2">
    <source>
        <dbReference type="EMBL" id="GBP20361.1"/>
    </source>
</evidence>